<protein>
    <submittedName>
        <fullName evidence="4">Heme biosynthesis operon protein HemX</fullName>
    </submittedName>
</protein>
<name>A0A919BHZ7_9GAMM</name>
<dbReference type="InterPro" id="IPR007470">
    <property type="entry name" value="HemX"/>
</dbReference>
<reference evidence="4" key="2">
    <citation type="submission" date="2020-09" db="EMBL/GenBank/DDBJ databases">
        <authorList>
            <person name="Sun Q."/>
            <person name="Kim S."/>
        </authorList>
    </citation>
    <scope>NUCLEOTIDE SEQUENCE</scope>
    <source>
        <strain evidence="4">KCTC 42731</strain>
    </source>
</reference>
<sequence>MTDNKKLSTSTSESPAETSQAATVEDTAKVNVKAKPSAHNAAPQPVKAQSSKSGLAATALFVSLLSMAGTAGLYYWQQMQDNEQSQQLLSEIAALKQQTNASVNQQLVAQQKALVAELNQAKAELEKVSQNELTRLQGQIQQLQQNKPTDWLLHEAEYLIRIAGRTLWLEKDTTAAMGLLRDADQRLQELNSPDVLPVRQLIRDDIAELELLPSLATEEITLTLMALSKQISQLQLSMVQLPDTNEPEADLTLSNDIADWRENLQKTWQQFAENFITVRRRAGNVEPLMSPEHQQNLRENLALKLQQAQWAAAKGNSALYIATLDDAQAWLSQYFSLEHVQTGNFFDSLAKLKNEIIEVQYPTSLKALPAIRAINEAKLERLPEKVEQLNQQDTNLEKNNQEAEATDTAKEVI</sequence>
<dbReference type="Pfam" id="PF04375">
    <property type="entry name" value="HemX"/>
    <property type="match status" value="1"/>
</dbReference>
<evidence type="ECO:0000256" key="3">
    <source>
        <dbReference type="SAM" id="Phobius"/>
    </source>
</evidence>
<feature type="region of interest" description="Disordered" evidence="2">
    <location>
        <begin position="1"/>
        <end position="26"/>
    </location>
</feature>
<organism evidence="4 5">
    <name type="scientific">Thalassotalea marina</name>
    <dbReference type="NCBI Taxonomy" id="1673741"/>
    <lineage>
        <taxon>Bacteria</taxon>
        <taxon>Pseudomonadati</taxon>
        <taxon>Pseudomonadota</taxon>
        <taxon>Gammaproteobacteria</taxon>
        <taxon>Alteromonadales</taxon>
        <taxon>Colwelliaceae</taxon>
        <taxon>Thalassotalea</taxon>
    </lineage>
</organism>
<feature type="coiled-coil region" evidence="1">
    <location>
        <begin position="104"/>
        <end position="146"/>
    </location>
</feature>
<comment type="caution">
    <text evidence="4">The sequence shown here is derived from an EMBL/GenBank/DDBJ whole genome shotgun (WGS) entry which is preliminary data.</text>
</comment>
<keyword evidence="1" id="KW-0175">Coiled coil</keyword>
<feature type="transmembrane region" description="Helical" evidence="3">
    <location>
        <begin position="55"/>
        <end position="76"/>
    </location>
</feature>
<evidence type="ECO:0000256" key="1">
    <source>
        <dbReference type="SAM" id="Coils"/>
    </source>
</evidence>
<dbReference type="EMBL" id="BNCK01000003">
    <property type="protein sequence ID" value="GHF88778.1"/>
    <property type="molecule type" value="Genomic_DNA"/>
</dbReference>
<reference evidence="4" key="1">
    <citation type="journal article" date="2014" name="Int. J. Syst. Evol. Microbiol.">
        <title>Complete genome sequence of Corynebacterium casei LMG S-19264T (=DSM 44701T), isolated from a smear-ripened cheese.</title>
        <authorList>
            <consortium name="US DOE Joint Genome Institute (JGI-PGF)"/>
            <person name="Walter F."/>
            <person name="Albersmeier A."/>
            <person name="Kalinowski J."/>
            <person name="Ruckert C."/>
        </authorList>
    </citation>
    <scope>NUCLEOTIDE SEQUENCE</scope>
    <source>
        <strain evidence="4">KCTC 42731</strain>
    </source>
</reference>
<dbReference type="AlphaFoldDB" id="A0A919BHZ7"/>
<gene>
    <name evidence="4" type="ORF">GCM10017161_15660</name>
</gene>
<dbReference type="RefSeq" id="WP_189768963.1">
    <property type="nucleotide sequence ID" value="NZ_BNCK01000003.1"/>
</dbReference>
<keyword evidence="3" id="KW-0472">Membrane</keyword>
<feature type="region of interest" description="Disordered" evidence="2">
    <location>
        <begin position="391"/>
        <end position="413"/>
    </location>
</feature>
<keyword evidence="5" id="KW-1185">Reference proteome</keyword>
<feature type="compositionally biased region" description="Low complexity" evidence="2">
    <location>
        <begin position="8"/>
        <end position="23"/>
    </location>
</feature>
<evidence type="ECO:0000313" key="5">
    <source>
        <dbReference type="Proteomes" id="UP000623842"/>
    </source>
</evidence>
<accession>A0A919BHZ7</accession>
<keyword evidence="3" id="KW-0812">Transmembrane</keyword>
<evidence type="ECO:0000256" key="2">
    <source>
        <dbReference type="SAM" id="MobiDB-lite"/>
    </source>
</evidence>
<proteinExistence type="predicted"/>
<feature type="compositionally biased region" description="Basic and acidic residues" evidence="2">
    <location>
        <begin position="395"/>
        <end position="413"/>
    </location>
</feature>
<keyword evidence="3" id="KW-1133">Transmembrane helix</keyword>
<evidence type="ECO:0000313" key="4">
    <source>
        <dbReference type="EMBL" id="GHF88778.1"/>
    </source>
</evidence>
<dbReference type="PANTHER" id="PTHR38043">
    <property type="entry name" value="PROTEIN HEMX"/>
    <property type="match status" value="1"/>
</dbReference>
<dbReference type="Proteomes" id="UP000623842">
    <property type="component" value="Unassembled WGS sequence"/>
</dbReference>
<dbReference type="PANTHER" id="PTHR38043:SF1">
    <property type="entry name" value="PROTEIN HEMX"/>
    <property type="match status" value="1"/>
</dbReference>